<keyword evidence="3" id="KW-1185">Reference proteome</keyword>
<evidence type="ECO:0000256" key="1">
    <source>
        <dbReference type="SAM" id="Phobius"/>
    </source>
</evidence>
<keyword evidence="1" id="KW-0812">Transmembrane</keyword>
<evidence type="ECO:0000313" key="2">
    <source>
        <dbReference type="EMBL" id="GBC61178.1"/>
    </source>
</evidence>
<dbReference type="RefSeq" id="WP_124328498.1">
    <property type="nucleotide sequence ID" value="NZ_BEXT01000001.1"/>
</dbReference>
<dbReference type="Proteomes" id="UP000288096">
    <property type="component" value="Unassembled WGS sequence"/>
</dbReference>
<gene>
    <name evidence="2" type="ORF">DENIS_2138</name>
</gene>
<dbReference type="AlphaFoldDB" id="A0A401FW37"/>
<feature type="transmembrane region" description="Helical" evidence="1">
    <location>
        <begin position="225"/>
        <end position="246"/>
    </location>
</feature>
<protein>
    <submittedName>
        <fullName evidence="2">Zinc ribbon domain-containing protein</fullName>
    </submittedName>
</protein>
<keyword evidence="1" id="KW-0472">Membrane</keyword>
<feature type="transmembrane region" description="Helical" evidence="1">
    <location>
        <begin position="78"/>
        <end position="97"/>
    </location>
</feature>
<sequence>MQTVTRCPKCGYTSDTAFAECPRCGIIVEKFLEIQARKNENSPRSSAAGKTGEIFSQMFSVLKAGVIHPLPEINPVSYAGRILLFVIFLLWGLSFIFTPMEKSAVGENFLHMVNTPFHEAGHIIFRPFGRFITSLGGTLGQLLMPLICMLTFIIKNRDAFAASVTLWWLAENFMDIAPYINDARAGTLPLLGGNTGQTSPYGFHDWEFILTETGLLMYDHFLARLAYGIGIFLMIASLLWGGFILLKQRKALGLGIVS</sequence>
<proteinExistence type="predicted"/>
<feature type="transmembrane region" description="Helical" evidence="1">
    <location>
        <begin position="131"/>
        <end position="154"/>
    </location>
</feature>
<evidence type="ECO:0000313" key="3">
    <source>
        <dbReference type="Proteomes" id="UP000288096"/>
    </source>
</evidence>
<reference evidence="3" key="2">
    <citation type="submission" date="2019-01" db="EMBL/GenBank/DDBJ databases">
        <title>Genome sequence of Desulfonema ishimotonii strain Tokyo 01.</title>
        <authorList>
            <person name="Fukui M."/>
        </authorList>
    </citation>
    <scope>NUCLEOTIDE SEQUENCE [LARGE SCALE GENOMIC DNA]</scope>
    <source>
        <strain evidence="3">Tokyo 01</strain>
    </source>
</reference>
<dbReference type="Gene3D" id="2.20.28.10">
    <property type="match status" value="1"/>
</dbReference>
<name>A0A401FW37_9BACT</name>
<comment type="caution">
    <text evidence="2">The sequence shown here is derived from an EMBL/GenBank/DDBJ whole genome shotgun (WGS) entry which is preliminary data.</text>
</comment>
<accession>A0A401FW37</accession>
<organism evidence="2 3">
    <name type="scientific">Desulfonema ishimotonii</name>
    <dbReference type="NCBI Taxonomy" id="45657"/>
    <lineage>
        <taxon>Bacteria</taxon>
        <taxon>Pseudomonadati</taxon>
        <taxon>Thermodesulfobacteriota</taxon>
        <taxon>Desulfobacteria</taxon>
        <taxon>Desulfobacterales</taxon>
        <taxon>Desulfococcaceae</taxon>
        <taxon>Desulfonema</taxon>
    </lineage>
</organism>
<dbReference type="OrthoDB" id="9801221at2"/>
<reference evidence="3" key="1">
    <citation type="submission" date="2017-11" db="EMBL/GenBank/DDBJ databases">
        <authorList>
            <person name="Watanabe M."/>
            <person name="Kojima H."/>
        </authorList>
    </citation>
    <scope>NUCLEOTIDE SEQUENCE [LARGE SCALE GENOMIC DNA]</scope>
    <source>
        <strain evidence="3">Tokyo 01</strain>
    </source>
</reference>
<keyword evidence="1" id="KW-1133">Transmembrane helix</keyword>
<dbReference type="EMBL" id="BEXT01000001">
    <property type="protein sequence ID" value="GBC61178.1"/>
    <property type="molecule type" value="Genomic_DNA"/>
</dbReference>